<dbReference type="VEuPathDB" id="FungiDB:FUN_020915"/>
<comment type="caution">
    <text evidence="1">The sequence shown here is derived from an EMBL/GenBank/DDBJ whole genome shotgun (WGS) entry which is preliminary data.</text>
</comment>
<dbReference type="AlphaFoldDB" id="A0A2I1HAF8"/>
<organism evidence="1 2">
    <name type="scientific">Rhizophagus irregularis</name>
    <dbReference type="NCBI Taxonomy" id="588596"/>
    <lineage>
        <taxon>Eukaryota</taxon>
        <taxon>Fungi</taxon>
        <taxon>Fungi incertae sedis</taxon>
        <taxon>Mucoromycota</taxon>
        <taxon>Glomeromycotina</taxon>
        <taxon>Glomeromycetes</taxon>
        <taxon>Glomerales</taxon>
        <taxon>Glomeraceae</taxon>
        <taxon>Rhizophagus</taxon>
    </lineage>
</organism>
<sequence length="227" mass="27018">MSYKDEWILDLPLLKHNRTIFKKDLYNAVYQFRLKNNPGDSDASQMLQMLLNWKDLDLLWIVKPRLELSTRKLNHLLWMSPSQRNLYERFQKSNDKYILTEKEFTLNIEPNDNLSLNIEPVEILINNTSFSNEVLSAYNYFSNANIERLSVTTNKQKRCIICIHFRANHQRSESAIKAEQAAKEVLIICERNQTTLVHWLKSMNKYYVKHRKIHGGRSCFFIICILY</sequence>
<keyword evidence="2" id="KW-1185">Reference proteome</keyword>
<reference evidence="1 2" key="1">
    <citation type="submission" date="2015-10" db="EMBL/GenBank/DDBJ databases">
        <title>Genome analyses suggest a sexual origin of heterokaryosis in a supposedly ancient asexual fungus.</title>
        <authorList>
            <person name="Ropars J."/>
            <person name="Sedzielewska K."/>
            <person name="Noel J."/>
            <person name="Charron P."/>
            <person name="Farinelli L."/>
            <person name="Marton T."/>
            <person name="Kruger M."/>
            <person name="Pelin A."/>
            <person name="Brachmann A."/>
            <person name="Corradi N."/>
        </authorList>
    </citation>
    <scope>NUCLEOTIDE SEQUENCE [LARGE SCALE GENOMIC DNA]</scope>
    <source>
        <strain evidence="1 2">A4</strain>
    </source>
</reference>
<dbReference type="VEuPathDB" id="FungiDB:RhiirA1_403527"/>
<name>A0A2I1HAF8_9GLOM</name>
<gene>
    <name evidence="1" type="ORF">RhiirA4_427834</name>
</gene>
<proteinExistence type="predicted"/>
<evidence type="ECO:0000313" key="2">
    <source>
        <dbReference type="Proteomes" id="UP000234323"/>
    </source>
</evidence>
<accession>A0A2I1HAF8</accession>
<dbReference type="Proteomes" id="UP000234323">
    <property type="component" value="Unassembled WGS sequence"/>
</dbReference>
<evidence type="ECO:0000313" key="1">
    <source>
        <dbReference type="EMBL" id="PKY55862.1"/>
    </source>
</evidence>
<protein>
    <submittedName>
        <fullName evidence="1">Uncharacterized protein</fullName>
    </submittedName>
</protein>
<dbReference type="EMBL" id="LLXI01001990">
    <property type="protein sequence ID" value="PKY55862.1"/>
    <property type="molecule type" value="Genomic_DNA"/>
</dbReference>